<protein>
    <submittedName>
        <fullName evidence="3">Pyruvate dehydrogenase (Acetyl-transferring), homodimeric type</fullName>
    </submittedName>
</protein>
<dbReference type="Pfam" id="PF17831">
    <property type="entry name" value="PDH_E1_M"/>
    <property type="match status" value="1"/>
</dbReference>
<dbReference type="Gene3D" id="3.40.50.920">
    <property type="match status" value="1"/>
</dbReference>
<reference evidence="3 4" key="1">
    <citation type="submission" date="2022-07" db="EMBL/GenBank/DDBJ databases">
        <title>Methylomonas rivi sp. nov., Methylomonas rosea sp. nov., Methylomonas aureus sp. nov. and Methylomonas subterranea sp. nov., four novel methanotrophs isolated from a freshwater creek and the deep terrestrial subsurface.</title>
        <authorList>
            <person name="Abin C."/>
            <person name="Sankaranarayanan K."/>
            <person name="Garner C."/>
            <person name="Sindelar R."/>
            <person name="Kotary K."/>
            <person name="Garner R."/>
            <person name="Barclay S."/>
            <person name="Lawson P."/>
            <person name="Krumholz L."/>
        </authorList>
    </citation>
    <scope>NUCLEOTIDE SEQUENCE [LARGE SCALE GENOMIC DNA]</scope>
    <source>
        <strain evidence="3 4">WSC-6</strain>
    </source>
</reference>
<dbReference type="InterPro" id="IPR051157">
    <property type="entry name" value="PDH/Transketolase"/>
</dbReference>
<sequence>ADQRTRGFLLGGTAGRTTLNGEGLQHEDGHSHLMSATVPNCYSYDPTFACELAVIIQDGLRRMYVDQEDIFYYITLMNENYEQPAMPEGAEADILKGMYLFKKGPKSNKSRVQLLGSGTIFIEVIFAAQLLHEDWGVDADLWSCPSFTELGRNGQSCERWNRLHPTETPRISHVERCLGDTTGPVIAATDYMRVFAEQIRPWVNRPYTVLGTDGFGRSDTRANLRGFFEVDRHHIAVAALHALAQAGEFDAAKVEVAIAKYNINPDVSAPWLI</sequence>
<proteinExistence type="predicted"/>
<dbReference type="SUPFAM" id="SSF52922">
    <property type="entry name" value="TK C-terminal domain-like"/>
    <property type="match status" value="1"/>
</dbReference>
<dbReference type="Pfam" id="PF22613">
    <property type="entry name" value="Transketolase_C_1"/>
    <property type="match status" value="1"/>
</dbReference>
<dbReference type="EMBL" id="JANIBK010000327">
    <property type="protein sequence ID" value="MCQ8131047.1"/>
    <property type="molecule type" value="Genomic_DNA"/>
</dbReference>
<feature type="domain" description="Transketolase-like C-terminal" evidence="2">
    <location>
        <begin position="97"/>
        <end position="231"/>
    </location>
</feature>
<comment type="caution">
    <text evidence="3">The sequence shown here is derived from an EMBL/GenBank/DDBJ whole genome shotgun (WGS) entry which is preliminary data.</text>
</comment>
<dbReference type="InterPro" id="IPR009014">
    <property type="entry name" value="Transketo_C/PFOR_II"/>
</dbReference>
<dbReference type="PANTHER" id="PTHR43825:SF3">
    <property type="entry name" value="PYRUVATE DEHYDROGENASE E1 COMPONENT"/>
    <property type="match status" value="1"/>
</dbReference>
<gene>
    <name evidence="3" type="primary">aceE</name>
    <name evidence="3" type="ORF">NP596_21510</name>
</gene>
<feature type="domain" description="Pyruvate dehydrogenase E1 component middle" evidence="1">
    <location>
        <begin position="2"/>
        <end position="84"/>
    </location>
</feature>
<dbReference type="InterPro" id="IPR041621">
    <property type="entry name" value="PDH_E1_M"/>
</dbReference>
<dbReference type="SUPFAM" id="SSF52518">
    <property type="entry name" value="Thiamin diphosphate-binding fold (THDP-binding)"/>
    <property type="match status" value="1"/>
</dbReference>
<dbReference type="Proteomes" id="UP001524586">
    <property type="component" value="Unassembled WGS sequence"/>
</dbReference>
<organism evidence="3 4">
    <name type="scientific">Methylomonas rivi</name>
    <dbReference type="NCBI Taxonomy" id="2952226"/>
    <lineage>
        <taxon>Bacteria</taxon>
        <taxon>Pseudomonadati</taxon>
        <taxon>Pseudomonadota</taxon>
        <taxon>Gammaproteobacteria</taxon>
        <taxon>Methylococcales</taxon>
        <taxon>Methylococcaceae</taxon>
        <taxon>Methylomonas</taxon>
    </lineage>
</organism>
<evidence type="ECO:0000313" key="3">
    <source>
        <dbReference type="EMBL" id="MCQ8131047.1"/>
    </source>
</evidence>
<name>A0ABT1UB14_9GAMM</name>
<dbReference type="InterPro" id="IPR055152">
    <property type="entry name" value="Transketolase-like_C_2"/>
</dbReference>
<dbReference type="InterPro" id="IPR029061">
    <property type="entry name" value="THDP-binding"/>
</dbReference>
<feature type="non-terminal residue" evidence="3">
    <location>
        <position position="1"/>
    </location>
</feature>
<accession>A0ABT1UB14</accession>
<evidence type="ECO:0000313" key="4">
    <source>
        <dbReference type="Proteomes" id="UP001524586"/>
    </source>
</evidence>
<dbReference type="Gene3D" id="3.40.50.970">
    <property type="match status" value="1"/>
</dbReference>
<evidence type="ECO:0000259" key="2">
    <source>
        <dbReference type="Pfam" id="PF22613"/>
    </source>
</evidence>
<keyword evidence="4" id="KW-1185">Reference proteome</keyword>
<evidence type="ECO:0000259" key="1">
    <source>
        <dbReference type="Pfam" id="PF17831"/>
    </source>
</evidence>
<keyword evidence="3" id="KW-0670">Pyruvate</keyword>
<dbReference type="PANTHER" id="PTHR43825">
    <property type="entry name" value="PYRUVATE DEHYDROGENASE E1 COMPONENT"/>
    <property type="match status" value="1"/>
</dbReference>